<feature type="compositionally biased region" description="Polar residues" evidence="1">
    <location>
        <begin position="47"/>
        <end position="83"/>
    </location>
</feature>
<feature type="compositionally biased region" description="Basic and acidic residues" evidence="1">
    <location>
        <begin position="288"/>
        <end position="310"/>
    </location>
</feature>
<feature type="compositionally biased region" description="Polar residues" evidence="1">
    <location>
        <begin position="314"/>
        <end position="326"/>
    </location>
</feature>
<feature type="compositionally biased region" description="Polar residues" evidence="1">
    <location>
        <begin position="10"/>
        <end position="27"/>
    </location>
</feature>
<feature type="region of interest" description="Disordered" evidence="1">
    <location>
        <begin position="251"/>
        <end position="326"/>
    </location>
</feature>
<dbReference type="PANTHER" id="PTHR33673:SF35">
    <property type="match status" value="1"/>
</dbReference>
<comment type="caution">
    <text evidence="2">The sequence shown here is derived from an EMBL/GenBank/DDBJ whole genome shotgun (WGS) entry which is preliminary data.</text>
</comment>
<sequence length="368" mass="39515">METGGKRDSNQASQLTEQGNKSPNNSHLEVHPSSSSSPSPSPSQSPLTVPSDATNNTSNECMNNATSSTNPDGSTNDMSMSGLNSSPTNNNTPSLESGENDVRKSSKPKHGHDDVAGGSNQGSEIQNPPVQVMERPGESGASPDHYTFPSHVFSKSNISTPVEWSTASNESLFSIYMGNTSFSNELGCFKSGELDKYGACVHDQPNASPTRPPPSPANKFNDISQRTAQLHEESSKATEAKAAETMREVIMESSRRTTDNVGGGDEKASNSHRCSDGSDHSYAFQSLKSREKSTSSKGVEEKQNQQKQPEENETPNAAAQAPKSTTNAPNKWLNCFACSMVHRLLRIIALVYKRITESNLTTVCNGIL</sequence>
<feature type="region of interest" description="Disordered" evidence="1">
    <location>
        <begin position="202"/>
        <end position="221"/>
    </location>
</feature>
<protein>
    <submittedName>
        <fullName evidence="2">Uncharacterized protein</fullName>
    </submittedName>
</protein>
<evidence type="ECO:0000313" key="2">
    <source>
        <dbReference type="EMBL" id="RDX97659.1"/>
    </source>
</evidence>
<dbReference type="PANTHER" id="PTHR33673">
    <property type="entry name" value="SUPPRESSOR SRP40-LIKE PROTEIN"/>
    <property type="match status" value="1"/>
</dbReference>
<feature type="compositionally biased region" description="Low complexity" evidence="1">
    <location>
        <begin position="84"/>
        <end position="94"/>
    </location>
</feature>
<feature type="compositionally biased region" description="Basic and acidic residues" evidence="1">
    <location>
        <begin position="251"/>
        <end position="279"/>
    </location>
</feature>
<name>A0A371H4E2_MUCPR</name>
<evidence type="ECO:0000313" key="3">
    <source>
        <dbReference type="Proteomes" id="UP000257109"/>
    </source>
</evidence>
<accession>A0A371H4E2</accession>
<feature type="region of interest" description="Disordered" evidence="1">
    <location>
        <begin position="1"/>
        <end position="143"/>
    </location>
</feature>
<reference evidence="2" key="1">
    <citation type="submission" date="2018-05" db="EMBL/GenBank/DDBJ databases">
        <title>Draft genome of Mucuna pruriens seed.</title>
        <authorList>
            <person name="Nnadi N.E."/>
            <person name="Vos R."/>
            <person name="Hasami M.H."/>
            <person name="Devisetty U.K."/>
            <person name="Aguiy J.C."/>
        </authorList>
    </citation>
    <scope>NUCLEOTIDE SEQUENCE [LARGE SCALE GENOMIC DNA]</scope>
    <source>
        <strain evidence="2">JCA_2017</strain>
    </source>
</reference>
<evidence type="ECO:0000256" key="1">
    <source>
        <dbReference type="SAM" id="MobiDB-lite"/>
    </source>
</evidence>
<dbReference type="OrthoDB" id="1707722at2759"/>
<proteinExistence type="predicted"/>
<keyword evidence="3" id="KW-1185">Reference proteome</keyword>
<organism evidence="2 3">
    <name type="scientific">Mucuna pruriens</name>
    <name type="common">Velvet bean</name>
    <name type="synonym">Dolichos pruriens</name>
    <dbReference type="NCBI Taxonomy" id="157652"/>
    <lineage>
        <taxon>Eukaryota</taxon>
        <taxon>Viridiplantae</taxon>
        <taxon>Streptophyta</taxon>
        <taxon>Embryophyta</taxon>
        <taxon>Tracheophyta</taxon>
        <taxon>Spermatophyta</taxon>
        <taxon>Magnoliopsida</taxon>
        <taxon>eudicotyledons</taxon>
        <taxon>Gunneridae</taxon>
        <taxon>Pentapetalae</taxon>
        <taxon>rosids</taxon>
        <taxon>fabids</taxon>
        <taxon>Fabales</taxon>
        <taxon>Fabaceae</taxon>
        <taxon>Papilionoideae</taxon>
        <taxon>50 kb inversion clade</taxon>
        <taxon>NPAAA clade</taxon>
        <taxon>indigoferoid/millettioid clade</taxon>
        <taxon>Phaseoleae</taxon>
        <taxon>Mucuna</taxon>
    </lineage>
</organism>
<feature type="non-terminal residue" evidence="2">
    <location>
        <position position="1"/>
    </location>
</feature>
<dbReference type="STRING" id="157652.A0A371H4E2"/>
<dbReference type="EMBL" id="QJKJ01003593">
    <property type="protein sequence ID" value="RDX97659.1"/>
    <property type="molecule type" value="Genomic_DNA"/>
</dbReference>
<feature type="compositionally biased region" description="Low complexity" evidence="1">
    <location>
        <begin position="32"/>
        <end position="46"/>
    </location>
</feature>
<dbReference type="AlphaFoldDB" id="A0A371H4E2"/>
<dbReference type="Proteomes" id="UP000257109">
    <property type="component" value="Unassembled WGS sequence"/>
</dbReference>
<gene>
    <name evidence="2" type="ORF">CR513_19546</name>
</gene>